<proteinExistence type="predicted"/>
<gene>
    <name evidence="2" type="ORF">Vretifemale_4966</name>
    <name evidence="3" type="ORF">Vretimale_7789</name>
</gene>
<feature type="transmembrane region" description="Helical" evidence="1">
    <location>
        <begin position="889"/>
        <end position="911"/>
    </location>
</feature>
<dbReference type="AlphaFoldDB" id="A0A8J4LN49"/>
<keyword evidence="1" id="KW-1133">Transmembrane helix</keyword>
<dbReference type="Proteomes" id="UP000722791">
    <property type="component" value="Unassembled WGS sequence"/>
</dbReference>
<feature type="transmembrane region" description="Helical" evidence="1">
    <location>
        <begin position="735"/>
        <end position="760"/>
    </location>
</feature>
<dbReference type="PANTHER" id="PTHR31414">
    <property type="entry name" value="TRANSMEMBRANE PROTEIN DDB_G0292058"/>
    <property type="match status" value="1"/>
</dbReference>
<name>A0A8J4LN49_9CHLO</name>
<evidence type="ECO:0000313" key="4">
    <source>
        <dbReference type="Proteomes" id="UP000722791"/>
    </source>
</evidence>
<keyword evidence="1" id="KW-0812">Transmembrane</keyword>
<sequence>MERLSSIRFAKPRAKADLWRRPSRFIGTSIWLLLFVLSSSFAYAQNANYSVEVCPKALWKDAIFLKEPSSSEVFGNVTKWKQEQAKTYVTGTVLPQVIANVVFVGLAVISLLVFLLWRLFRRCCMCCCMRQSCEQKRSQADPKKILSGCGYWFQKIILLLFALAAIAILLAGIIMAPKELFGKVWGPVNRMTAYLNETTINMDGLITGLSDINPVLDNLAVIVKDINVPLIRSNLQGVGTTLDDTNANPDNVANAMTALNTSMSSVQSKIATVRPQLGSNGIPKDLQTLQTGLPGLSNVVTSCQNYSTLLTTLNTEFQALSTATGPSYDTTSLKAAMSPVEVGSWSGALGAMLDTLVIWRSFQVGNTLGNLASSLTDLSNSVNTLKNPVIPNAVSSIQSFYNAWSGASANLKALLDRIDYVQTNVSQLDASSNAAVGRLRSVYQSVSNFTSLQPSPTDLATSINTLAGTLSLGPADTLVTNLNNAQTSINAVPLATLDDARSALGNLKSSLDNLSAKFAATNTAISTYDGSQTQANFDAMKTSAVSAGKTWDLSKTAKDNADVAVANASVTVVQTAANGNVGSLATSIRSGASSVDSQAAASNSAIAGQPPLGPYMSLTTSVKSVYSSMPSPKSKEVTGINSTLSTVENLLDSTPKTVRSQTSSVQSSFGSGVTQLRTKVIVKAEDIEHKNDKRVKDLDLARYRATCVLLAVAALVVVLLFVFVIINCPWGIGCAIFFILVLAALLFLLAVLFATVLVVANDGCYHSEHVVLQAIGNKSSIAPLLNYYFFGSSNTSVKSVLKNADLVDINKVEQQVVDLADVIISNFTATYTPRPRLADVLTGIRSFINTTITRIDGLIDEVGVDEVRPIYIDVKSYPCCEVTDYSFKLWVVLTFGGWLMYMSATMAMAFLGRLDQLPQSGCCGCKPLIGKNLNQVHPETAEGEDTAAKAIVVAPAEQNMAQPALALPPVADQPPAAYPPPAAYYPQQQQPYAAYPPQNVGNA</sequence>
<dbReference type="EMBL" id="BNCP01000007">
    <property type="protein sequence ID" value="GIL75111.1"/>
    <property type="molecule type" value="Genomic_DNA"/>
</dbReference>
<dbReference type="OrthoDB" id="535943at2759"/>
<organism evidence="3 4">
    <name type="scientific">Volvox reticuliferus</name>
    <dbReference type="NCBI Taxonomy" id="1737510"/>
    <lineage>
        <taxon>Eukaryota</taxon>
        <taxon>Viridiplantae</taxon>
        <taxon>Chlorophyta</taxon>
        <taxon>core chlorophytes</taxon>
        <taxon>Chlorophyceae</taxon>
        <taxon>CS clade</taxon>
        <taxon>Chlamydomonadales</taxon>
        <taxon>Volvocaceae</taxon>
        <taxon>Volvox</taxon>
    </lineage>
</organism>
<accession>A0A8J4LN49</accession>
<evidence type="ECO:0000313" key="3">
    <source>
        <dbReference type="EMBL" id="GIM02990.1"/>
    </source>
</evidence>
<dbReference type="PANTHER" id="PTHR31414:SF18">
    <property type="entry name" value="TRANSMEMBRANE PROTEIN-RELATED"/>
    <property type="match status" value="1"/>
</dbReference>
<feature type="transmembrane region" description="Helical" evidence="1">
    <location>
        <begin position="156"/>
        <end position="176"/>
    </location>
</feature>
<dbReference type="Proteomes" id="UP000747110">
    <property type="component" value="Unassembled WGS sequence"/>
</dbReference>
<comment type="caution">
    <text evidence="3">The sequence shown here is derived from an EMBL/GenBank/DDBJ whole genome shotgun (WGS) entry which is preliminary data.</text>
</comment>
<dbReference type="GO" id="GO:0016020">
    <property type="term" value="C:membrane"/>
    <property type="evidence" value="ECO:0007669"/>
    <property type="project" value="TreeGrafter"/>
</dbReference>
<keyword evidence="5" id="KW-1185">Reference proteome</keyword>
<evidence type="ECO:0000313" key="5">
    <source>
        <dbReference type="Proteomes" id="UP000747110"/>
    </source>
</evidence>
<feature type="transmembrane region" description="Helical" evidence="1">
    <location>
        <begin position="97"/>
        <end position="120"/>
    </location>
</feature>
<protein>
    <submittedName>
        <fullName evidence="3">Uncharacterized protein</fullName>
    </submittedName>
</protein>
<feature type="transmembrane region" description="Helical" evidence="1">
    <location>
        <begin position="708"/>
        <end position="728"/>
    </location>
</feature>
<keyword evidence="1" id="KW-0472">Membrane</keyword>
<evidence type="ECO:0000313" key="2">
    <source>
        <dbReference type="EMBL" id="GIL75111.1"/>
    </source>
</evidence>
<evidence type="ECO:0000256" key="1">
    <source>
        <dbReference type="SAM" id="Phobius"/>
    </source>
</evidence>
<dbReference type="InterPro" id="IPR040283">
    <property type="entry name" value="DDB_G0292058-like"/>
</dbReference>
<dbReference type="EMBL" id="BNCQ01000013">
    <property type="protein sequence ID" value="GIM02990.1"/>
    <property type="molecule type" value="Genomic_DNA"/>
</dbReference>
<reference evidence="3" key="1">
    <citation type="journal article" date="2021" name="Proc. Natl. Acad. Sci. U.S.A.">
        <title>Three genomes in the algal genus Volvox reveal the fate of a haploid sex-determining region after a transition to homothallism.</title>
        <authorList>
            <person name="Yamamoto K."/>
            <person name="Hamaji T."/>
            <person name="Kawai-Toyooka H."/>
            <person name="Matsuzaki R."/>
            <person name="Takahashi F."/>
            <person name="Nishimura Y."/>
            <person name="Kawachi M."/>
            <person name="Noguchi H."/>
            <person name="Minakuchi Y."/>
            <person name="Umen J.G."/>
            <person name="Toyoda A."/>
            <person name="Nozaki H."/>
        </authorList>
    </citation>
    <scope>NUCLEOTIDE SEQUENCE</scope>
    <source>
        <strain evidence="3">NIES-3785</strain>
        <strain evidence="2">NIES-3786</strain>
    </source>
</reference>